<dbReference type="PANTHER" id="PTHR46028:SF2">
    <property type="entry name" value="KYNURENINE 3-MONOOXYGENASE"/>
    <property type="match status" value="1"/>
</dbReference>
<keyword evidence="6 11" id="KW-0521">NADP</keyword>
<evidence type="ECO:0000256" key="8">
    <source>
        <dbReference type="ARBA" id="ARBA00023033"/>
    </source>
</evidence>
<evidence type="ECO:0000256" key="3">
    <source>
        <dbReference type="ARBA" id="ARBA00022642"/>
    </source>
</evidence>
<keyword evidence="7 11" id="KW-0560">Oxidoreductase</keyword>
<keyword evidence="11 12" id="KW-0472">Membrane</keyword>
<evidence type="ECO:0000256" key="11">
    <source>
        <dbReference type="HAMAP-Rule" id="MF_03018"/>
    </source>
</evidence>
<gene>
    <name evidence="11" type="primary">BNA4</name>
    <name evidence="14" type="ORF">GOMPHAMPRED_001010</name>
</gene>
<keyword evidence="15" id="KW-1185">Reference proteome</keyword>
<dbReference type="Pfam" id="PF01494">
    <property type="entry name" value="FAD_binding_3"/>
    <property type="match status" value="1"/>
</dbReference>
<feature type="domain" description="FAD-binding" evidence="13">
    <location>
        <begin position="10"/>
        <end position="391"/>
    </location>
</feature>
<proteinExistence type="inferred from homology"/>
<comment type="function">
    <text evidence="11">Catalyzes the hydroxylation of L-kynurenine (L-Kyn) to form 3-hydroxy-L-kynurenine (L-3OHKyn). Required for synthesis of quinolinic acid.</text>
</comment>
<dbReference type="EC" id="1.14.13.9" evidence="11"/>
<keyword evidence="3 11" id="KW-0662">Pyridine nucleotide biosynthesis</keyword>
<keyword evidence="9 11" id="KW-0496">Mitochondrion</keyword>
<comment type="subcellular location">
    <subcellularLocation>
        <location evidence="11">Mitochondrion outer membrane</location>
    </subcellularLocation>
</comment>
<dbReference type="GO" id="GO:0071949">
    <property type="term" value="F:FAD binding"/>
    <property type="evidence" value="ECO:0007669"/>
    <property type="project" value="InterPro"/>
</dbReference>
<sequence length="500" mass="55928">MTQFGKAPKIVVIGAGPVGALAALYAARRGDQVEVYELRGDPRDAKTIPLNFTKSINLALSERGINSIKHAGVEGLLSDIMADTIPMYGRMIHGKKNGQLFSKSQAYDVHGRSIYAADRSGLNKHLLDALDAMPNVALYFNHKLTGADFRRKRAWLERRELPLGGSSVTDRDPEIEIAFDFLIGADGAYSAARFHLMKFARVDFSQEYIDTLWCEFHIEPKRTDSGAQFIISPGHLHIWPGTEHMFIAIPSSEKSFVCTLFGPHAMFDRLDQDSSTLAAFFAENFPGISPELIPEAELVKQYTSNPHLPLISITCTPYHYKDAGVIIGDAAHAMVPFYGQGMNAGLEDVRVLFDLLDKHGVYSTTNMVDTNSARASALDNYTKLRTPDATAINGLALRNYYEMRSGVVSPIYLFRKHAEEFLSVWVPSLNWHTQYSRVSFSNERYSEVIEVVRRQGLWLLLFSSLTVSSLGGFLGWAARRKLSGGLLSFSGKWFNWLKWR</sequence>
<dbReference type="FunFam" id="3.50.50.60:FF:000129">
    <property type="entry name" value="Kynurenine 3-monooxygenase"/>
    <property type="match status" value="1"/>
</dbReference>
<dbReference type="InterPro" id="IPR002938">
    <property type="entry name" value="FAD-bd"/>
</dbReference>
<reference evidence="14" key="1">
    <citation type="submission" date="2021-03" db="EMBL/GenBank/DDBJ databases">
        <authorList>
            <person name="Tagirdzhanova G."/>
        </authorList>
    </citation>
    <scope>NUCLEOTIDE SEQUENCE</scope>
</reference>
<comment type="caution">
    <text evidence="14">The sequence shown here is derived from an EMBL/GenBank/DDBJ whole genome shotgun (WGS) entry which is preliminary data.</text>
</comment>
<dbReference type="InterPro" id="IPR027545">
    <property type="entry name" value="Kynurenine_monooxygenase"/>
</dbReference>
<keyword evidence="8 11" id="KW-0503">Monooxygenase</keyword>
<dbReference type="OrthoDB" id="10053569at2759"/>
<keyword evidence="2 11" id="KW-0285">Flavoprotein</keyword>
<dbReference type="GO" id="GO:0006569">
    <property type="term" value="P:L-tryptophan catabolic process"/>
    <property type="evidence" value="ECO:0007669"/>
    <property type="project" value="UniProtKB-UniRule"/>
</dbReference>
<evidence type="ECO:0000313" key="14">
    <source>
        <dbReference type="EMBL" id="CAF9916449.1"/>
    </source>
</evidence>
<dbReference type="UniPathway" id="UPA00253">
    <property type="reaction ID" value="UER00328"/>
</dbReference>
<keyword evidence="4 11" id="KW-1000">Mitochondrion outer membrane</keyword>
<dbReference type="GO" id="GO:0005741">
    <property type="term" value="C:mitochondrial outer membrane"/>
    <property type="evidence" value="ECO:0007669"/>
    <property type="project" value="UniProtKB-SubCell"/>
</dbReference>
<dbReference type="EMBL" id="CAJPDQ010000011">
    <property type="protein sequence ID" value="CAF9916449.1"/>
    <property type="molecule type" value="Genomic_DNA"/>
</dbReference>
<evidence type="ECO:0000256" key="5">
    <source>
        <dbReference type="ARBA" id="ARBA00022827"/>
    </source>
</evidence>
<dbReference type="PRINTS" id="PR00420">
    <property type="entry name" value="RNGMNOXGNASE"/>
</dbReference>
<evidence type="ECO:0000259" key="13">
    <source>
        <dbReference type="Pfam" id="PF01494"/>
    </source>
</evidence>
<evidence type="ECO:0000256" key="2">
    <source>
        <dbReference type="ARBA" id="ARBA00022630"/>
    </source>
</evidence>
<comment type="pathway">
    <text evidence="11">Cofactor biosynthesis; NAD(+) biosynthesis; quinolinate from L-kynurenine: step 1/3.</text>
</comment>
<evidence type="ECO:0000256" key="1">
    <source>
        <dbReference type="ARBA" id="ARBA00001974"/>
    </source>
</evidence>
<dbReference type="GO" id="GO:0070189">
    <property type="term" value="P:kynurenine metabolic process"/>
    <property type="evidence" value="ECO:0007669"/>
    <property type="project" value="TreeGrafter"/>
</dbReference>
<keyword evidence="12" id="KW-0812">Transmembrane</keyword>
<keyword evidence="12" id="KW-1133">Transmembrane helix</keyword>
<dbReference type="Gene3D" id="3.50.50.60">
    <property type="entry name" value="FAD/NAD(P)-binding domain"/>
    <property type="match status" value="1"/>
</dbReference>
<dbReference type="HAMAP" id="MF_01971">
    <property type="entry name" value="Kynurenine_monooxygenase"/>
    <property type="match status" value="1"/>
</dbReference>
<evidence type="ECO:0000256" key="12">
    <source>
        <dbReference type="SAM" id="Phobius"/>
    </source>
</evidence>
<feature type="transmembrane region" description="Helical" evidence="12">
    <location>
        <begin position="456"/>
        <end position="478"/>
    </location>
</feature>
<organism evidence="14 15">
    <name type="scientific">Gomphillus americanus</name>
    <dbReference type="NCBI Taxonomy" id="1940652"/>
    <lineage>
        <taxon>Eukaryota</taxon>
        <taxon>Fungi</taxon>
        <taxon>Dikarya</taxon>
        <taxon>Ascomycota</taxon>
        <taxon>Pezizomycotina</taxon>
        <taxon>Lecanoromycetes</taxon>
        <taxon>OSLEUM clade</taxon>
        <taxon>Ostropomycetidae</taxon>
        <taxon>Ostropales</taxon>
        <taxon>Graphidaceae</taxon>
        <taxon>Gomphilloideae</taxon>
        <taxon>Gomphillus</taxon>
    </lineage>
</organism>
<dbReference type="SUPFAM" id="SSF51905">
    <property type="entry name" value="FAD/NAD(P)-binding domain"/>
    <property type="match status" value="1"/>
</dbReference>
<evidence type="ECO:0000256" key="7">
    <source>
        <dbReference type="ARBA" id="ARBA00023002"/>
    </source>
</evidence>
<dbReference type="GO" id="GO:0034354">
    <property type="term" value="P:'de novo' NAD+ biosynthetic process from L-tryptophan"/>
    <property type="evidence" value="ECO:0007669"/>
    <property type="project" value="UniProtKB-UniRule"/>
</dbReference>
<name>A0A8H3IK04_9LECA</name>
<dbReference type="GO" id="GO:0019805">
    <property type="term" value="P:quinolinate biosynthetic process"/>
    <property type="evidence" value="ECO:0007669"/>
    <property type="project" value="UniProtKB-UniRule"/>
</dbReference>
<dbReference type="PANTHER" id="PTHR46028">
    <property type="entry name" value="KYNURENINE 3-MONOOXYGENASE"/>
    <property type="match status" value="1"/>
</dbReference>
<dbReference type="GO" id="GO:0043420">
    <property type="term" value="P:anthranilate metabolic process"/>
    <property type="evidence" value="ECO:0007669"/>
    <property type="project" value="UniProtKB-UniRule"/>
</dbReference>
<dbReference type="GO" id="GO:0004502">
    <property type="term" value="F:kynurenine 3-monooxygenase activity"/>
    <property type="evidence" value="ECO:0007669"/>
    <property type="project" value="UniProtKB-UniRule"/>
</dbReference>
<evidence type="ECO:0000313" key="15">
    <source>
        <dbReference type="Proteomes" id="UP000664169"/>
    </source>
</evidence>
<dbReference type="Proteomes" id="UP000664169">
    <property type="component" value="Unassembled WGS sequence"/>
</dbReference>
<evidence type="ECO:0000256" key="9">
    <source>
        <dbReference type="ARBA" id="ARBA00023128"/>
    </source>
</evidence>
<dbReference type="AlphaFoldDB" id="A0A8H3IK04"/>
<evidence type="ECO:0000256" key="4">
    <source>
        <dbReference type="ARBA" id="ARBA00022787"/>
    </source>
</evidence>
<comment type="catalytic activity">
    <reaction evidence="10 11">
        <text>L-kynurenine + NADPH + O2 + H(+) = 3-hydroxy-L-kynurenine + NADP(+) + H2O</text>
        <dbReference type="Rhea" id="RHEA:20545"/>
        <dbReference type="ChEBI" id="CHEBI:15377"/>
        <dbReference type="ChEBI" id="CHEBI:15378"/>
        <dbReference type="ChEBI" id="CHEBI:15379"/>
        <dbReference type="ChEBI" id="CHEBI:57783"/>
        <dbReference type="ChEBI" id="CHEBI:57959"/>
        <dbReference type="ChEBI" id="CHEBI:58125"/>
        <dbReference type="ChEBI" id="CHEBI:58349"/>
        <dbReference type="EC" id="1.14.13.9"/>
    </reaction>
</comment>
<comment type="similarity">
    <text evidence="11">Belongs to the aromatic-ring hydroxylase family. KMO subfamily.</text>
</comment>
<dbReference type="InterPro" id="IPR036188">
    <property type="entry name" value="FAD/NAD-bd_sf"/>
</dbReference>
<evidence type="ECO:0000256" key="10">
    <source>
        <dbReference type="ARBA" id="ARBA00047818"/>
    </source>
</evidence>
<keyword evidence="5 11" id="KW-0274">FAD</keyword>
<evidence type="ECO:0000256" key="6">
    <source>
        <dbReference type="ARBA" id="ARBA00022857"/>
    </source>
</evidence>
<comment type="cofactor">
    <cofactor evidence="1 11">
        <name>FAD</name>
        <dbReference type="ChEBI" id="CHEBI:57692"/>
    </cofactor>
</comment>
<accession>A0A8H3IK04</accession>
<protein>
    <recommendedName>
        <fullName evidence="11">Kynurenine 3-monooxygenase</fullName>
        <ecNumber evidence="11">1.14.13.9</ecNumber>
    </recommendedName>
    <alternativeName>
        <fullName evidence="11">Biosynthesis of nicotinic acid protein 4</fullName>
    </alternativeName>
    <alternativeName>
        <fullName evidence="11">Kynurenine 3-hydroxylase</fullName>
    </alternativeName>
</protein>